<evidence type="ECO:0000256" key="3">
    <source>
        <dbReference type="ARBA" id="ARBA00022553"/>
    </source>
</evidence>
<dbReference type="GO" id="GO:0016281">
    <property type="term" value="C:eukaryotic translation initiation factor 4F complex"/>
    <property type="evidence" value="ECO:0007669"/>
    <property type="project" value="TreeGrafter"/>
</dbReference>
<dbReference type="Pfam" id="PF02020">
    <property type="entry name" value="W2"/>
    <property type="match status" value="1"/>
</dbReference>
<feature type="compositionally biased region" description="Basic and acidic residues" evidence="6">
    <location>
        <begin position="1456"/>
        <end position="1471"/>
    </location>
</feature>
<dbReference type="Proteomes" id="UP000515158">
    <property type="component" value="Unplaced"/>
</dbReference>
<dbReference type="PROSITE" id="PS51366">
    <property type="entry name" value="MI"/>
    <property type="match status" value="1"/>
</dbReference>
<evidence type="ECO:0000256" key="2">
    <source>
        <dbReference type="ARBA" id="ARBA00022540"/>
    </source>
</evidence>
<dbReference type="InterPro" id="IPR003890">
    <property type="entry name" value="MIF4G-like_typ-3"/>
</dbReference>
<dbReference type="PANTHER" id="PTHR23253:SF78">
    <property type="entry name" value="EUKARYOTIC TRANSLATION INITIATION FACTOR 4G1, ISOFORM B-RELATED"/>
    <property type="match status" value="1"/>
</dbReference>
<feature type="compositionally biased region" description="Polar residues" evidence="6">
    <location>
        <begin position="381"/>
        <end position="402"/>
    </location>
</feature>
<feature type="region of interest" description="Disordered" evidence="6">
    <location>
        <begin position="42"/>
        <end position="185"/>
    </location>
</feature>
<dbReference type="InterPro" id="IPR003307">
    <property type="entry name" value="W2_domain"/>
</dbReference>
<feature type="compositionally biased region" description="Polar residues" evidence="6">
    <location>
        <begin position="564"/>
        <end position="578"/>
    </location>
</feature>
<dbReference type="CDD" id="cd11559">
    <property type="entry name" value="W2_eIF4G1_like"/>
    <property type="match status" value="1"/>
</dbReference>
<name>A0A6P8YER1_THRPL</name>
<feature type="compositionally biased region" description="Basic and acidic residues" evidence="6">
    <location>
        <begin position="912"/>
        <end position="942"/>
    </location>
</feature>
<feature type="region of interest" description="Disordered" evidence="6">
    <location>
        <begin position="304"/>
        <end position="324"/>
    </location>
</feature>
<feature type="compositionally biased region" description="Polar residues" evidence="6">
    <location>
        <begin position="304"/>
        <end position="315"/>
    </location>
</feature>
<feature type="domain" description="W2" evidence="7">
    <location>
        <begin position="1737"/>
        <end position="1905"/>
    </location>
</feature>
<evidence type="ECO:0000313" key="9">
    <source>
        <dbReference type="Proteomes" id="UP000515158"/>
    </source>
</evidence>
<dbReference type="InParanoid" id="A0A6P8YER1"/>
<reference evidence="10" key="1">
    <citation type="submission" date="2025-08" db="UniProtKB">
        <authorList>
            <consortium name="RefSeq"/>
        </authorList>
    </citation>
    <scope>IDENTIFICATION</scope>
    <source>
        <tissue evidence="10">Total insect</tissue>
    </source>
</reference>
<feature type="compositionally biased region" description="Low complexity" evidence="6">
    <location>
        <begin position="1472"/>
        <end position="1491"/>
    </location>
</feature>
<organism evidence="10">
    <name type="scientific">Thrips palmi</name>
    <name type="common">Melon thrips</name>
    <dbReference type="NCBI Taxonomy" id="161013"/>
    <lineage>
        <taxon>Eukaryota</taxon>
        <taxon>Metazoa</taxon>
        <taxon>Ecdysozoa</taxon>
        <taxon>Arthropoda</taxon>
        <taxon>Hexapoda</taxon>
        <taxon>Insecta</taxon>
        <taxon>Pterygota</taxon>
        <taxon>Neoptera</taxon>
        <taxon>Paraneoptera</taxon>
        <taxon>Thysanoptera</taxon>
        <taxon>Terebrantia</taxon>
        <taxon>Thripoidea</taxon>
        <taxon>Thripidae</taxon>
        <taxon>Thrips</taxon>
    </lineage>
</organism>
<feature type="compositionally biased region" description="Low complexity" evidence="6">
    <location>
        <begin position="440"/>
        <end position="464"/>
    </location>
</feature>
<accession>A0A6P8YER1</accession>
<feature type="compositionally biased region" description="Basic and acidic residues" evidence="6">
    <location>
        <begin position="656"/>
        <end position="673"/>
    </location>
</feature>
<keyword evidence="2" id="KW-0396">Initiation factor</keyword>
<feature type="compositionally biased region" description="Low complexity" evidence="6">
    <location>
        <begin position="862"/>
        <end position="883"/>
    </location>
</feature>
<dbReference type="GeneID" id="117643428"/>
<feature type="region of interest" description="Disordered" evidence="6">
    <location>
        <begin position="1342"/>
        <end position="1382"/>
    </location>
</feature>
<dbReference type="KEGG" id="tpal:117643428"/>
<feature type="compositionally biased region" description="Low complexity" evidence="6">
    <location>
        <begin position="774"/>
        <end position="811"/>
    </location>
</feature>
<feature type="region of interest" description="Disordered" evidence="6">
    <location>
        <begin position="1407"/>
        <end position="1536"/>
    </location>
</feature>
<dbReference type="Pfam" id="PF02854">
    <property type="entry name" value="MIF4G"/>
    <property type="match status" value="1"/>
</dbReference>
<feature type="compositionally biased region" description="Polar residues" evidence="6">
    <location>
        <begin position="1510"/>
        <end position="1529"/>
    </location>
</feature>
<keyword evidence="9" id="KW-1185">Reference proteome</keyword>
<dbReference type="SMART" id="SM00543">
    <property type="entry name" value="MIF4G"/>
    <property type="match status" value="1"/>
</dbReference>
<dbReference type="InterPro" id="IPR016024">
    <property type="entry name" value="ARM-type_fold"/>
</dbReference>
<dbReference type="SUPFAM" id="SSF48371">
    <property type="entry name" value="ARM repeat"/>
    <property type="match status" value="3"/>
</dbReference>
<feature type="compositionally biased region" description="Basic and acidic residues" evidence="6">
    <location>
        <begin position="758"/>
        <end position="771"/>
    </location>
</feature>
<feature type="region of interest" description="Disordered" evidence="6">
    <location>
        <begin position="912"/>
        <end position="1034"/>
    </location>
</feature>
<dbReference type="Gene3D" id="1.25.40.180">
    <property type="match status" value="3"/>
</dbReference>
<evidence type="ECO:0000256" key="4">
    <source>
        <dbReference type="ARBA" id="ARBA00022845"/>
    </source>
</evidence>
<feature type="compositionally biased region" description="Gly residues" evidence="6">
    <location>
        <begin position="7"/>
        <end position="25"/>
    </location>
</feature>
<dbReference type="GO" id="GO:0003743">
    <property type="term" value="F:translation initiation factor activity"/>
    <property type="evidence" value="ECO:0007669"/>
    <property type="project" value="UniProtKB-KW"/>
</dbReference>
<dbReference type="RefSeq" id="XP_034238218.1">
    <property type="nucleotide sequence ID" value="XM_034382327.1"/>
</dbReference>
<feature type="compositionally biased region" description="Polar residues" evidence="6">
    <location>
        <begin position="992"/>
        <end position="1002"/>
    </location>
</feature>
<dbReference type="GO" id="GO:0006417">
    <property type="term" value="P:regulation of translation"/>
    <property type="evidence" value="ECO:0007669"/>
    <property type="project" value="UniProtKB-KW"/>
</dbReference>
<evidence type="ECO:0000259" key="7">
    <source>
        <dbReference type="PROSITE" id="PS51363"/>
    </source>
</evidence>
<dbReference type="PANTHER" id="PTHR23253">
    <property type="entry name" value="EUKARYOTIC TRANSLATION INITIATION FACTOR 4 GAMMA"/>
    <property type="match status" value="1"/>
</dbReference>
<evidence type="ECO:0000256" key="5">
    <source>
        <dbReference type="ARBA" id="ARBA00022917"/>
    </source>
</evidence>
<evidence type="ECO:0000313" key="10">
    <source>
        <dbReference type="RefSeq" id="XP_034238218.1"/>
    </source>
</evidence>
<feature type="compositionally biased region" description="Low complexity" evidence="6">
    <location>
        <begin position="682"/>
        <end position="721"/>
    </location>
</feature>
<feature type="compositionally biased region" description="Low complexity" evidence="6">
    <location>
        <begin position="142"/>
        <end position="166"/>
    </location>
</feature>
<comment type="similarity">
    <text evidence="1">Belongs to the eukaryotic initiation factor 4G family.</text>
</comment>
<feature type="compositionally biased region" description="Basic and acidic residues" evidence="6">
    <location>
        <begin position="370"/>
        <end position="379"/>
    </location>
</feature>
<feature type="region of interest" description="Disordered" evidence="6">
    <location>
        <begin position="338"/>
        <end position="484"/>
    </location>
</feature>
<dbReference type="Pfam" id="PF02847">
    <property type="entry name" value="MA3"/>
    <property type="match status" value="1"/>
</dbReference>
<dbReference type="InterPro" id="IPR003891">
    <property type="entry name" value="Initiation_fac_eIF4g_MI"/>
</dbReference>
<sequence length="1905" mass="203490">MVARYLGGPGAHPGGGHSAAGPAGGRGHHTAQAVSCYLPLHAPQQPRPQQAHQQHGQHGQHAHPAAHAQQHHGQQQHHRHQQQPASQQQPFQLRLLANGPGRGGDVYHVTSTYPPQGGGGPSGGPSGGPQMRVGINAMGMPVQGVQGVQGAQQQGSHPGHAGGPAPTSTPPQPDMSKSLHLQGQGQIQGSMIPFQVQNASRQTTQNYNFQPRTTATRMPNRNQQAFYPNMANSQQLVAGQHYGIMPNLVMYPRGAGMNSAGHQPTLGYPNQQQQYYIPTNMPGAGGLFYATPMIRTAPSGVNISGPPQTQQSLQTAAPHGPVQTPNIPVSGAIMPIVSPSAPSGGNAVPPAQPKRRKHALIIVDPNSGKDVVEEMEKEASASGSSSNRETPQPESSAATNHNVAAEFAERVGKAASEDSTPSAPTQPPDLSQNMGSVNGPAASPAEAAPDATLSQSSYLEDSSSIGNTWNKGGHKGPGAGPVPVPVEDGTPVFLYSPVIPHNFSAKSIEEMYPSSNVSIVMHHSSMVPTRPAQLANSSLALSETTPVVSANINAPSVEVYRGRNAQQSPSGNTGTHPSPQRRKRQENAAAVSSSNASTTPSASSTESPSHVAEAKKKGSPTPAGGAQSVGPAKAQPGAVQKDAKGGKGAKAPAPKDAPKEVLKDAPKEADKTPLVEPAKGKSPPASQATTPAAAKPAAAAAPAAPAAAPAGASTPAPAAADAKADKASKATPTPKPAVPEPAAESEGKGAGRHKGKKMRDSSAKGAEKEGSDVEAASEAALPEESCSTPASTPTPSEAAAGSSPVAATTPEAEAEGDAVSKTASPTPAATPVTSVPEPAAAATPAEPAEGAVAPQTEDLPEAVDAATPATTAPSAPTVTVPAPTPAAVNLFAPFALPSPPVIIPRAVKEVKEVEVDDKVSSRNDENAKVSKDDAAGDKKRAYAPEQWSPLNPDGKKKYDRSFLMDLRNDPQSQKKPDGLPEMEVVLKESNKKAMQNNFNNDFSPAGFVRSSGSRGPPPQRKSQQGKPKSGKPPLIHVTLSLREDVKLHETENAWKPGVLVAGSKESDEEEAKTQDLYKKVRGVLNKLTPQKFDTLVGQVQALPINTPERLKGVIDLVFDKAVDEPNFSVAYAKMCNELKSKEIQNNSFRKILITRCQQEFEKNKDAETNNKDKKIKEIESEPDPEKRKELTLMYEEEERKIRMKSVGNIRFIGELYKLGMLTGPIMLRCVSDLLRKEDEESYECLCKLLTTIGKKLEMELTQGGQGDVLSSYFIKMKELADKGRKGKNVSSRVRFMLQDCIDLRSNKWVPRRDDSNPKTMDEIHREAERETVEMNIALAQQGTPRKDDRGMNRGMGGGGGGMDKRGGRGGPAADDGGWKNVQTRSRPLDVNKMAKGIIQSTEIATLGSPNQFSKWGGGSGNSASRDPKAISSRPGPVVTTGNPFSALEKTSVFNNAERKPSGSSSKDRSMGDRNSGSRSSSQHRTSSQPASRDSSQARGKLEEERRSRVPTPTSVSEISPSEQPTSNAKDANGGPVCKLRRLEEGEELERISKNLVDEYLSHRKLEDATLAVQDYFDWTNIASFTREALASMLDRVVVQDHILVGKFLGHLIQINQMRKEDFNAGFSQILELCPDFIVDIPKLWTHVGALLAGILLIEAVTFKDLAEPLVVLKGSKEAGLLLKNIMQVLDKEKGSSWIKDNWNKCGATWCDFLEEKDVSDFLKENNNLESFSGGALASNTEMTQEEIQNKLLDFLNSNETFDGIQGWIKSNVGDRTNEPAFIRALMTAICRNCLQEAQPSNKLTLNEEKLSQDKLLQRYLENKEDLELQCLYAVQALVTQLEHPQGLIVSIFNALWEYNVISTDAFLAWFKSDDPQETEGRGVCRSSLASFLTLLSETEEDEEHP</sequence>
<keyword evidence="4" id="KW-0810">Translation regulation</keyword>
<keyword evidence="5" id="KW-0648">Protein biosynthesis</keyword>
<feature type="domain" description="MI" evidence="8">
    <location>
        <begin position="1547"/>
        <end position="1670"/>
    </location>
</feature>
<dbReference type="OrthoDB" id="514777at2759"/>
<feature type="compositionally biased region" description="Low complexity" evidence="6">
    <location>
        <begin position="587"/>
        <end position="611"/>
    </location>
</feature>
<evidence type="ECO:0000259" key="8">
    <source>
        <dbReference type="PROSITE" id="PS51366"/>
    </source>
</evidence>
<evidence type="ECO:0000256" key="6">
    <source>
        <dbReference type="SAM" id="MobiDB-lite"/>
    </source>
</evidence>
<feature type="compositionally biased region" description="Gly residues" evidence="6">
    <location>
        <begin position="116"/>
        <end position="127"/>
    </location>
</feature>
<dbReference type="PROSITE" id="PS51363">
    <property type="entry name" value="W2"/>
    <property type="match status" value="1"/>
</dbReference>
<keyword evidence="3" id="KW-0597">Phosphoprotein</keyword>
<feature type="compositionally biased region" description="Low complexity" evidence="6">
    <location>
        <begin position="42"/>
        <end position="73"/>
    </location>
</feature>
<feature type="region of interest" description="Disordered" evidence="6">
    <location>
        <begin position="1"/>
        <end position="30"/>
    </location>
</feature>
<gene>
    <name evidence="10" type="primary">LOC117643428</name>
</gene>
<feature type="compositionally biased region" description="Polar residues" evidence="6">
    <location>
        <begin position="417"/>
        <end position="436"/>
    </location>
</feature>
<feature type="region of interest" description="Disordered" evidence="6">
    <location>
        <begin position="561"/>
        <end position="883"/>
    </location>
</feature>
<dbReference type="SMART" id="SM00515">
    <property type="entry name" value="eIF5C"/>
    <property type="match status" value="1"/>
</dbReference>
<feature type="compositionally biased region" description="Low complexity" evidence="6">
    <location>
        <begin position="819"/>
        <end position="854"/>
    </location>
</feature>
<proteinExistence type="inferred from homology"/>
<dbReference type="SMART" id="SM00544">
    <property type="entry name" value="MA3"/>
    <property type="match status" value="1"/>
</dbReference>
<feature type="compositionally biased region" description="Basic and acidic residues" evidence="6">
    <location>
        <begin position="953"/>
        <end position="991"/>
    </location>
</feature>
<evidence type="ECO:0000256" key="1">
    <source>
        <dbReference type="ARBA" id="ARBA00005775"/>
    </source>
</evidence>
<protein>
    <submittedName>
        <fullName evidence="10">Eukaryotic translation initiation factor 4 gamma 1-like isoform X1</fullName>
    </submittedName>
</protein>
<dbReference type="GO" id="GO:0003729">
    <property type="term" value="F:mRNA binding"/>
    <property type="evidence" value="ECO:0007669"/>
    <property type="project" value="TreeGrafter"/>
</dbReference>
<feature type="compositionally biased region" description="Basic and acidic residues" evidence="6">
    <location>
        <begin position="407"/>
        <end position="416"/>
    </location>
</feature>
<dbReference type="FunCoup" id="A0A6P8YER1">
    <property type="interactions" value="1336"/>
</dbReference>
<dbReference type="FunFam" id="1.25.40.180:FF:000042">
    <property type="entry name" value="Eukaryotic translation initiation factor 4 gamma"/>
    <property type="match status" value="1"/>
</dbReference>